<evidence type="ECO:0000256" key="5">
    <source>
        <dbReference type="ARBA" id="ARBA00023136"/>
    </source>
</evidence>
<dbReference type="InterPro" id="IPR020846">
    <property type="entry name" value="MFS_dom"/>
</dbReference>
<dbReference type="SUPFAM" id="SSF103473">
    <property type="entry name" value="MFS general substrate transporter"/>
    <property type="match status" value="1"/>
</dbReference>
<dbReference type="RefSeq" id="WP_160370610.1">
    <property type="nucleotide sequence ID" value="NZ_WSQA01000017.1"/>
</dbReference>
<keyword evidence="2" id="KW-1003">Cell membrane</keyword>
<name>A0A6N8L612_9SPHI</name>
<keyword evidence="3 6" id="KW-0812">Transmembrane</keyword>
<dbReference type="InterPro" id="IPR011701">
    <property type="entry name" value="MFS"/>
</dbReference>
<feature type="transmembrane region" description="Helical" evidence="6">
    <location>
        <begin position="173"/>
        <end position="190"/>
    </location>
</feature>
<dbReference type="PANTHER" id="PTHR43702:SF3">
    <property type="entry name" value="PROTEIN TSGA"/>
    <property type="match status" value="1"/>
</dbReference>
<feature type="transmembrane region" description="Helical" evidence="6">
    <location>
        <begin position="258"/>
        <end position="276"/>
    </location>
</feature>
<feature type="transmembrane region" description="Helical" evidence="6">
    <location>
        <begin position="345"/>
        <end position="366"/>
    </location>
</feature>
<comment type="subcellular location">
    <subcellularLocation>
        <location evidence="1">Cell inner membrane</location>
        <topology evidence="1">Multi-pass membrane protein</topology>
    </subcellularLocation>
</comment>
<evidence type="ECO:0000313" key="9">
    <source>
        <dbReference type="Proteomes" id="UP000435036"/>
    </source>
</evidence>
<feature type="transmembrane region" description="Helical" evidence="6">
    <location>
        <begin position="310"/>
        <end position="333"/>
    </location>
</feature>
<dbReference type="OrthoDB" id="9786665at2"/>
<feature type="transmembrane region" description="Helical" evidence="6">
    <location>
        <begin position="219"/>
        <end position="238"/>
    </location>
</feature>
<evidence type="ECO:0000259" key="7">
    <source>
        <dbReference type="PROSITE" id="PS50850"/>
    </source>
</evidence>
<keyword evidence="5 6" id="KW-0472">Membrane</keyword>
<dbReference type="InterPro" id="IPR036259">
    <property type="entry name" value="MFS_trans_sf"/>
</dbReference>
<accession>A0A6N8L612</accession>
<evidence type="ECO:0000256" key="1">
    <source>
        <dbReference type="ARBA" id="ARBA00004429"/>
    </source>
</evidence>
<feature type="transmembrane region" description="Helical" evidence="6">
    <location>
        <begin position="288"/>
        <end position="304"/>
    </location>
</feature>
<dbReference type="GO" id="GO:0022857">
    <property type="term" value="F:transmembrane transporter activity"/>
    <property type="evidence" value="ECO:0007669"/>
    <property type="project" value="InterPro"/>
</dbReference>
<reference evidence="8 9" key="1">
    <citation type="submission" date="2019-12" db="EMBL/GenBank/DDBJ databases">
        <authorList>
            <person name="Dong K."/>
        </authorList>
    </citation>
    <scope>NUCLEOTIDE SEQUENCE [LARGE SCALE GENOMIC DNA]</scope>
    <source>
        <strain evidence="8 9">JCM 31225</strain>
    </source>
</reference>
<dbReference type="Gene3D" id="1.20.1250.20">
    <property type="entry name" value="MFS general substrate transporter like domains"/>
    <property type="match status" value="2"/>
</dbReference>
<evidence type="ECO:0000256" key="6">
    <source>
        <dbReference type="SAM" id="Phobius"/>
    </source>
</evidence>
<feature type="transmembrane region" description="Helical" evidence="6">
    <location>
        <begin position="68"/>
        <end position="92"/>
    </location>
</feature>
<evidence type="ECO:0000256" key="3">
    <source>
        <dbReference type="ARBA" id="ARBA00022692"/>
    </source>
</evidence>
<dbReference type="PANTHER" id="PTHR43702">
    <property type="entry name" value="L-FUCOSE-PROTON SYMPORTER"/>
    <property type="match status" value="1"/>
</dbReference>
<feature type="transmembrane region" description="Helical" evidence="6">
    <location>
        <begin position="144"/>
        <end position="167"/>
    </location>
</feature>
<dbReference type="Pfam" id="PF07690">
    <property type="entry name" value="MFS_1"/>
    <property type="match status" value="1"/>
</dbReference>
<dbReference type="Proteomes" id="UP000435036">
    <property type="component" value="Unassembled WGS sequence"/>
</dbReference>
<evidence type="ECO:0000256" key="2">
    <source>
        <dbReference type="ARBA" id="ARBA00022475"/>
    </source>
</evidence>
<feature type="transmembrane region" description="Helical" evidence="6">
    <location>
        <begin position="33"/>
        <end position="56"/>
    </location>
</feature>
<feature type="transmembrane region" description="Helical" evidence="6">
    <location>
        <begin position="104"/>
        <end position="124"/>
    </location>
</feature>
<dbReference type="EMBL" id="WSQA01000017">
    <property type="protein sequence ID" value="MVZ63891.1"/>
    <property type="molecule type" value="Genomic_DNA"/>
</dbReference>
<dbReference type="AlphaFoldDB" id="A0A6N8L612"/>
<keyword evidence="9" id="KW-1185">Reference proteome</keyword>
<dbReference type="InterPro" id="IPR050375">
    <property type="entry name" value="MFS_TsgA-like"/>
</dbReference>
<feature type="transmembrane region" description="Helical" evidence="6">
    <location>
        <begin position="372"/>
        <end position="392"/>
    </location>
</feature>
<evidence type="ECO:0000256" key="4">
    <source>
        <dbReference type="ARBA" id="ARBA00022989"/>
    </source>
</evidence>
<dbReference type="GO" id="GO:0005886">
    <property type="term" value="C:plasma membrane"/>
    <property type="evidence" value="ECO:0007669"/>
    <property type="project" value="UniProtKB-SubCell"/>
</dbReference>
<feature type="domain" description="Major facilitator superfamily (MFS) profile" evidence="7">
    <location>
        <begin position="1"/>
        <end position="397"/>
    </location>
</feature>
<gene>
    <name evidence="8" type="ORF">GQF63_17860</name>
</gene>
<protein>
    <submittedName>
        <fullName evidence="8">MFS transporter</fullName>
    </submittedName>
</protein>
<organism evidence="8 9">
    <name type="scientific">Sphingobacterium humi</name>
    <dbReference type="NCBI Taxonomy" id="1796905"/>
    <lineage>
        <taxon>Bacteria</taxon>
        <taxon>Pseudomonadati</taxon>
        <taxon>Bacteroidota</taxon>
        <taxon>Sphingobacteriia</taxon>
        <taxon>Sphingobacteriales</taxon>
        <taxon>Sphingobacteriaceae</taxon>
        <taxon>Sphingobacterium</taxon>
    </lineage>
</organism>
<dbReference type="PROSITE" id="PS50850">
    <property type="entry name" value="MFS"/>
    <property type="match status" value="1"/>
</dbReference>
<feature type="transmembrane region" description="Helical" evidence="6">
    <location>
        <begin position="7"/>
        <end position="27"/>
    </location>
</feature>
<sequence>MKVLKFLPIYLIFLVMGMVDAVGPMVSLAKESFLLSITVATALPFIGYLLFGLFSIPVGVLQNKKGKVFVINLGLGIMLLGLFLPIVFGMYGKLAVDSSSLNQFYKILLSTLFMGAGGAILQVAGNPFVRDISGRGEYSSNLSLAQSFITIGSSLGFLVPTFMFNIFKLDWTSLFPIYSAIAILAFFMFNTSRFANKKSQIIVEQASLKSCIQLLTNRYVVFMMFGIFIYCGLEIAIASHTPILLNSLFQISLSEMGLLVSWSLFYLPIFFGRFLGSYLLKFLKPANMLMYSVVVAIVGIVIILTSQHMWFTLTGVLICGLGFSNIFPLIFSITIDSMPEKENQLSGLMVTMIAGGAFLPMLMGVLADKIGIQQAFIIPLLSVGYLLFLALLNMRRKYVKQAKPELKEKVHEAI</sequence>
<comment type="caution">
    <text evidence="8">The sequence shown here is derived from an EMBL/GenBank/DDBJ whole genome shotgun (WGS) entry which is preliminary data.</text>
</comment>
<proteinExistence type="predicted"/>
<evidence type="ECO:0000313" key="8">
    <source>
        <dbReference type="EMBL" id="MVZ63891.1"/>
    </source>
</evidence>
<keyword evidence="4 6" id="KW-1133">Transmembrane helix</keyword>